<dbReference type="InterPro" id="IPR000462">
    <property type="entry name" value="CDP-OH_P_trans"/>
</dbReference>
<protein>
    <submittedName>
        <fullName evidence="4">Phosphatidylserine synthase</fullName>
    </submittedName>
</protein>
<dbReference type="InterPro" id="IPR048254">
    <property type="entry name" value="CDP_ALCOHOL_P_TRANSF_CS"/>
</dbReference>
<comment type="similarity">
    <text evidence="2">Belongs to the CDP-alcohol phosphatidyltransferase class-I family.</text>
</comment>
<dbReference type="GO" id="GO:0016020">
    <property type="term" value="C:membrane"/>
    <property type="evidence" value="ECO:0007669"/>
    <property type="project" value="InterPro"/>
</dbReference>
<dbReference type="Pfam" id="PF01066">
    <property type="entry name" value="CDP-OH_P_transf"/>
    <property type="match status" value="1"/>
</dbReference>
<evidence type="ECO:0000313" key="5">
    <source>
        <dbReference type="Proteomes" id="UP000292423"/>
    </source>
</evidence>
<feature type="transmembrane region" description="Helical" evidence="3">
    <location>
        <begin position="127"/>
        <end position="148"/>
    </location>
</feature>
<keyword evidence="1 2" id="KW-0808">Transferase</keyword>
<sequence length="210" mass="23259">MKHSDRYIIRLNPVDCLTLSGVVTSLGALALALKGQFYLAAALLFIAMLGDALDGMLARKYRLERPFGRYLDGFMDVLIYLVTPAFILYTHGMDGFWSIPILIMVASGCVRLAVFNDIGNIQEETGGLAYLGMPVFWSVLLLAGFLLADFTLPALWLNGLMTLVLLSFSHNMLLRRPFFKFTKLWQILAITLGGAAIFLVLHVSGRIPLV</sequence>
<proteinExistence type="inferred from homology"/>
<feature type="transmembrane region" description="Helical" evidence="3">
    <location>
        <begin position="95"/>
        <end position="115"/>
    </location>
</feature>
<dbReference type="GO" id="GO:0008654">
    <property type="term" value="P:phospholipid biosynthetic process"/>
    <property type="evidence" value="ECO:0007669"/>
    <property type="project" value="InterPro"/>
</dbReference>
<dbReference type="InterPro" id="IPR043130">
    <property type="entry name" value="CDP-OH_PTrfase_TM_dom"/>
</dbReference>
<dbReference type="EMBL" id="SHKX01000002">
    <property type="protein sequence ID" value="RZU48195.1"/>
    <property type="molecule type" value="Genomic_DNA"/>
</dbReference>
<keyword evidence="3" id="KW-0812">Transmembrane</keyword>
<dbReference type="RefSeq" id="WP_130410401.1">
    <property type="nucleotide sequence ID" value="NZ_SHKX01000002.1"/>
</dbReference>
<keyword evidence="5" id="KW-1185">Reference proteome</keyword>
<accession>A0A4Q7ZDS1</accession>
<feature type="transmembrane region" description="Helical" evidence="3">
    <location>
        <begin position="37"/>
        <end position="58"/>
    </location>
</feature>
<dbReference type="PROSITE" id="PS00379">
    <property type="entry name" value="CDP_ALCOHOL_P_TRANSF"/>
    <property type="match status" value="1"/>
</dbReference>
<feature type="transmembrane region" description="Helical" evidence="3">
    <location>
        <begin position="12"/>
        <end position="31"/>
    </location>
</feature>
<keyword evidence="3" id="KW-0472">Membrane</keyword>
<dbReference type="Proteomes" id="UP000292423">
    <property type="component" value="Unassembled WGS sequence"/>
</dbReference>
<evidence type="ECO:0000313" key="4">
    <source>
        <dbReference type="EMBL" id="RZU48195.1"/>
    </source>
</evidence>
<keyword evidence="3" id="KW-1133">Transmembrane helix</keyword>
<evidence type="ECO:0000256" key="3">
    <source>
        <dbReference type="SAM" id="Phobius"/>
    </source>
</evidence>
<reference evidence="4 5" key="1">
    <citation type="submission" date="2019-02" db="EMBL/GenBank/DDBJ databases">
        <title>Genomic Encyclopedia of Type Strains, Phase IV (KMG-IV): sequencing the most valuable type-strain genomes for metagenomic binning, comparative biology and taxonomic classification.</title>
        <authorList>
            <person name="Goeker M."/>
        </authorList>
    </citation>
    <scope>NUCLEOTIDE SEQUENCE [LARGE SCALE GENOMIC DNA]</scope>
    <source>
        <strain evidence="4 5">DSM 105135</strain>
    </source>
</reference>
<feature type="transmembrane region" description="Helical" evidence="3">
    <location>
        <begin position="185"/>
        <end position="204"/>
    </location>
</feature>
<organism evidence="4 5">
    <name type="scientific">Fluviicoccus keumensis</name>
    <dbReference type="NCBI Taxonomy" id="1435465"/>
    <lineage>
        <taxon>Bacteria</taxon>
        <taxon>Pseudomonadati</taxon>
        <taxon>Pseudomonadota</taxon>
        <taxon>Gammaproteobacteria</taxon>
        <taxon>Moraxellales</taxon>
        <taxon>Moraxellaceae</taxon>
        <taxon>Fluviicoccus</taxon>
    </lineage>
</organism>
<dbReference type="OrthoDB" id="7041657at2"/>
<name>A0A4Q7ZDS1_9GAMM</name>
<evidence type="ECO:0000256" key="1">
    <source>
        <dbReference type="ARBA" id="ARBA00022679"/>
    </source>
</evidence>
<comment type="caution">
    <text evidence="4">The sequence shown here is derived from an EMBL/GenBank/DDBJ whole genome shotgun (WGS) entry which is preliminary data.</text>
</comment>
<evidence type="ECO:0000256" key="2">
    <source>
        <dbReference type="RuleBase" id="RU003750"/>
    </source>
</evidence>
<gene>
    <name evidence="4" type="ORF">EV700_0096</name>
</gene>
<dbReference type="Gene3D" id="1.20.120.1760">
    <property type="match status" value="1"/>
</dbReference>
<dbReference type="GO" id="GO:0016780">
    <property type="term" value="F:phosphotransferase activity, for other substituted phosphate groups"/>
    <property type="evidence" value="ECO:0007669"/>
    <property type="project" value="InterPro"/>
</dbReference>
<feature type="transmembrane region" description="Helical" evidence="3">
    <location>
        <begin position="70"/>
        <end position="89"/>
    </location>
</feature>
<feature type="transmembrane region" description="Helical" evidence="3">
    <location>
        <begin position="154"/>
        <end position="173"/>
    </location>
</feature>
<dbReference type="AlphaFoldDB" id="A0A4Q7ZDS1"/>